<keyword evidence="8" id="KW-0175">Coiled coil</keyword>
<evidence type="ECO:0000256" key="7">
    <source>
        <dbReference type="ARBA" id="ARBA00022838"/>
    </source>
</evidence>
<dbReference type="Pfam" id="PF05859">
    <property type="entry name" value="Mis12"/>
    <property type="match status" value="1"/>
</dbReference>
<feature type="region of interest" description="Disordered" evidence="11">
    <location>
        <begin position="1"/>
        <end position="25"/>
    </location>
</feature>
<name>A0A8W8LAD5_MAGGI</name>
<dbReference type="Proteomes" id="UP000005408">
    <property type="component" value="Unassembled WGS sequence"/>
</dbReference>
<dbReference type="GO" id="GO:0051301">
    <property type="term" value="P:cell division"/>
    <property type="evidence" value="ECO:0007669"/>
    <property type="project" value="UniProtKB-KW"/>
</dbReference>
<keyword evidence="6" id="KW-0498">Mitosis</keyword>
<evidence type="ECO:0000256" key="6">
    <source>
        <dbReference type="ARBA" id="ARBA00022776"/>
    </source>
</evidence>
<dbReference type="AlphaFoldDB" id="A0A8W8LAD5"/>
<organism evidence="12 13">
    <name type="scientific">Magallana gigas</name>
    <name type="common">Pacific oyster</name>
    <name type="synonym">Crassostrea gigas</name>
    <dbReference type="NCBI Taxonomy" id="29159"/>
    <lineage>
        <taxon>Eukaryota</taxon>
        <taxon>Metazoa</taxon>
        <taxon>Spiralia</taxon>
        <taxon>Lophotrochozoa</taxon>
        <taxon>Mollusca</taxon>
        <taxon>Bivalvia</taxon>
        <taxon>Autobranchia</taxon>
        <taxon>Pteriomorphia</taxon>
        <taxon>Ostreida</taxon>
        <taxon>Ostreoidea</taxon>
        <taxon>Ostreidae</taxon>
        <taxon>Magallana</taxon>
    </lineage>
</organism>
<dbReference type="GO" id="GO:0051382">
    <property type="term" value="P:kinetochore assembly"/>
    <property type="evidence" value="ECO:0007669"/>
    <property type="project" value="TreeGrafter"/>
</dbReference>
<keyword evidence="10" id="KW-0137">Centromere</keyword>
<reference evidence="12" key="1">
    <citation type="submission" date="2022-08" db="UniProtKB">
        <authorList>
            <consortium name="EnsemblMetazoa"/>
        </authorList>
    </citation>
    <scope>IDENTIFICATION</scope>
    <source>
        <strain evidence="12">05x7-T-G4-1.051#20</strain>
    </source>
</reference>
<dbReference type="InterPro" id="IPR008685">
    <property type="entry name" value="Centromere_Mis12"/>
</dbReference>
<evidence type="ECO:0000256" key="10">
    <source>
        <dbReference type="ARBA" id="ARBA00023328"/>
    </source>
</evidence>
<dbReference type="PANTHER" id="PTHR14527:SF2">
    <property type="entry name" value="PROTEIN MIS12 HOMOLOG"/>
    <property type="match status" value="1"/>
</dbReference>
<dbReference type="OMA" id="DYLFEMM"/>
<dbReference type="EnsemblMetazoa" id="G27113.3">
    <property type="protein sequence ID" value="G27113.3:cds"/>
    <property type="gene ID" value="G27113"/>
</dbReference>
<dbReference type="EnsemblMetazoa" id="G27113.4">
    <property type="protein sequence ID" value="G27113.4:cds"/>
    <property type="gene ID" value="G27113"/>
</dbReference>
<evidence type="ECO:0000256" key="4">
    <source>
        <dbReference type="ARBA" id="ARBA00022454"/>
    </source>
</evidence>
<evidence type="ECO:0000256" key="3">
    <source>
        <dbReference type="ARBA" id="ARBA00013793"/>
    </source>
</evidence>
<accession>A0A8W8LAD5</accession>
<evidence type="ECO:0000256" key="2">
    <source>
        <dbReference type="ARBA" id="ARBA00008643"/>
    </source>
</evidence>
<sequence length="239" mass="26779">MDPEKKLEEDVVEQPSTYSESSLSTVAADTENDIVQGELSEYECQYLGFTPKSLINGVYNAVITNLREGLTHMEAYINEGYGTTITPEKTKQAMETIQSVLVEKLDKKFDHVESYLLKNVFTIPEDVVLPEDRVQMTHPLSPEEDRQLDTEMEQLRKHIIAVRYGNECVRQQVSDIENLQKHADNTLLYLQQLDSSATDAGVLGIKDSLSFVLDKTKDLMSAVNGLESEPKGNTNSTTG</sequence>
<evidence type="ECO:0000256" key="11">
    <source>
        <dbReference type="SAM" id="MobiDB-lite"/>
    </source>
</evidence>
<protein>
    <recommendedName>
        <fullName evidence="3">Protein MIS12 homolog</fullName>
    </recommendedName>
</protein>
<evidence type="ECO:0000256" key="9">
    <source>
        <dbReference type="ARBA" id="ARBA00023306"/>
    </source>
</evidence>
<feature type="compositionally biased region" description="Polar residues" evidence="11">
    <location>
        <begin position="14"/>
        <end position="25"/>
    </location>
</feature>
<evidence type="ECO:0000313" key="12">
    <source>
        <dbReference type="EnsemblMetazoa" id="G27113.4:cds"/>
    </source>
</evidence>
<keyword evidence="7" id="KW-0995">Kinetochore</keyword>
<dbReference type="GO" id="GO:0000070">
    <property type="term" value="P:mitotic sister chromatid segregation"/>
    <property type="evidence" value="ECO:0007669"/>
    <property type="project" value="TreeGrafter"/>
</dbReference>
<keyword evidence="5" id="KW-0132">Cell division</keyword>
<dbReference type="PANTHER" id="PTHR14527">
    <property type="entry name" value="PROTEIN MIS12 HOMOLOG"/>
    <property type="match status" value="1"/>
</dbReference>
<dbReference type="GO" id="GO:0005634">
    <property type="term" value="C:nucleus"/>
    <property type="evidence" value="ECO:0007669"/>
    <property type="project" value="InterPro"/>
</dbReference>
<evidence type="ECO:0000256" key="5">
    <source>
        <dbReference type="ARBA" id="ARBA00022618"/>
    </source>
</evidence>
<keyword evidence="9" id="KW-0131">Cell cycle</keyword>
<dbReference type="GO" id="GO:0000444">
    <property type="term" value="C:MIS12/MIND type complex"/>
    <property type="evidence" value="ECO:0007669"/>
    <property type="project" value="TreeGrafter"/>
</dbReference>
<evidence type="ECO:0000256" key="8">
    <source>
        <dbReference type="ARBA" id="ARBA00023054"/>
    </source>
</evidence>
<evidence type="ECO:0000256" key="1">
    <source>
        <dbReference type="ARBA" id="ARBA00004629"/>
    </source>
</evidence>
<keyword evidence="4" id="KW-0158">Chromosome</keyword>
<proteinExistence type="inferred from homology"/>
<comment type="subcellular location">
    <subcellularLocation>
        <location evidence="1">Chromosome</location>
        <location evidence="1">Centromere</location>
        <location evidence="1">Kinetochore</location>
    </subcellularLocation>
</comment>
<keyword evidence="13" id="KW-1185">Reference proteome</keyword>
<comment type="similarity">
    <text evidence="2">Belongs to the mis12 family.</text>
</comment>
<evidence type="ECO:0000313" key="13">
    <source>
        <dbReference type="Proteomes" id="UP000005408"/>
    </source>
</evidence>
<dbReference type="OrthoDB" id="1884855at2759"/>